<reference evidence="3" key="1">
    <citation type="journal article" date="2019" name="Int. J. Syst. Evol. Microbiol.">
        <title>The Global Catalogue of Microorganisms (GCM) 10K type strain sequencing project: providing services to taxonomists for standard genome sequencing and annotation.</title>
        <authorList>
            <consortium name="The Broad Institute Genomics Platform"/>
            <consortium name="The Broad Institute Genome Sequencing Center for Infectious Disease"/>
            <person name="Wu L."/>
            <person name="Ma J."/>
        </authorList>
    </citation>
    <scope>NUCLEOTIDE SEQUENCE [LARGE SCALE GENOMIC DNA]</scope>
    <source>
        <strain evidence="3">CGMCC 1.12371</strain>
    </source>
</reference>
<feature type="transmembrane region" description="Helical" evidence="1">
    <location>
        <begin position="86"/>
        <end position="105"/>
    </location>
</feature>
<evidence type="ECO:0000313" key="2">
    <source>
        <dbReference type="EMBL" id="MFC7408113.1"/>
    </source>
</evidence>
<sequence>MSMSSILLTVAAAACVVAALLHFVCIPWGAAGYRFLGAGESVANAVAAGDWRPHVSTVLVGAMLLVWAWCALAGAGLAAPPPLLQPALFTIAAVLMLRALAFPWLRPMFPGNSELFWWVSSALVGVLGLLFLVGAILGSKP</sequence>
<proteinExistence type="predicted"/>
<dbReference type="EMBL" id="JBHTCA010000002">
    <property type="protein sequence ID" value="MFC7408113.1"/>
    <property type="molecule type" value="Genomic_DNA"/>
</dbReference>
<keyword evidence="1" id="KW-0472">Membrane</keyword>
<name>A0ABW2QLD9_9BURK</name>
<keyword evidence="3" id="KW-1185">Reference proteome</keyword>
<gene>
    <name evidence="2" type="ORF">ACFQPB_04510</name>
</gene>
<accession>A0ABW2QLD9</accession>
<evidence type="ECO:0008006" key="4">
    <source>
        <dbReference type="Google" id="ProtNLM"/>
    </source>
</evidence>
<feature type="transmembrane region" description="Helical" evidence="1">
    <location>
        <begin position="56"/>
        <end position="79"/>
    </location>
</feature>
<evidence type="ECO:0000256" key="1">
    <source>
        <dbReference type="SAM" id="Phobius"/>
    </source>
</evidence>
<dbReference type="RefSeq" id="WP_382220101.1">
    <property type="nucleotide sequence ID" value="NZ_JBHTCA010000002.1"/>
</dbReference>
<organism evidence="2 3">
    <name type="scientific">Hydrogenophaga atypica</name>
    <dbReference type="NCBI Taxonomy" id="249409"/>
    <lineage>
        <taxon>Bacteria</taxon>
        <taxon>Pseudomonadati</taxon>
        <taxon>Pseudomonadota</taxon>
        <taxon>Betaproteobacteria</taxon>
        <taxon>Burkholderiales</taxon>
        <taxon>Comamonadaceae</taxon>
        <taxon>Hydrogenophaga</taxon>
    </lineage>
</organism>
<keyword evidence="1" id="KW-0812">Transmembrane</keyword>
<feature type="transmembrane region" description="Helical" evidence="1">
    <location>
        <begin position="117"/>
        <end position="137"/>
    </location>
</feature>
<evidence type="ECO:0000313" key="3">
    <source>
        <dbReference type="Proteomes" id="UP001596501"/>
    </source>
</evidence>
<protein>
    <recommendedName>
        <fullName evidence="4">DUF3995 domain-containing protein</fullName>
    </recommendedName>
</protein>
<keyword evidence="1" id="KW-1133">Transmembrane helix</keyword>
<dbReference type="Proteomes" id="UP001596501">
    <property type="component" value="Unassembled WGS sequence"/>
</dbReference>
<comment type="caution">
    <text evidence="2">The sequence shown here is derived from an EMBL/GenBank/DDBJ whole genome shotgun (WGS) entry which is preliminary data.</text>
</comment>